<accession>A0ABV7D195</accession>
<keyword evidence="1" id="KW-0472">Membrane</keyword>
<comment type="caution">
    <text evidence="2">The sequence shown here is derived from an EMBL/GenBank/DDBJ whole genome shotgun (WGS) entry which is preliminary data.</text>
</comment>
<protein>
    <submittedName>
        <fullName evidence="2">Uncharacterized protein</fullName>
    </submittedName>
</protein>
<dbReference type="EMBL" id="JBHRSL010000001">
    <property type="protein sequence ID" value="MFC3050606.1"/>
    <property type="molecule type" value="Genomic_DNA"/>
</dbReference>
<dbReference type="RefSeq" id="WP_194215948.1">
    <property type="nucleotide sequence ID" value="NZ_CP061205.1"/>
</dbReference>
<keyword evidence="1" id="KW-1133">Transmembrane helix</keyword>
<gene>
    <name evidence="2" type="ORF">ACFOKA_01675</name>
</gene>
<reference evidence="3" key="1">
    <citation type="journal article" date="2019" name="Int. J. Syst. Evol. Microbiol.">
        <title>The Global Catalogue of Microorganisms (GCM) 10K type strain sequencing project: providing services to taxonomists for standard genome sequencing and annotation.</title>
        <authorList>
            <consortium name="The Broad Institute Genomics Platform"/>
            <consortium name="The Broad Institute Genome Sequencing Center for Infectious Disease"/>
            <person name="Wu L."/>
            <person name="Ma J."/>
        </authorList>
    </citation>
    <scope>NUCLEOTIDE SEQUENCE [LARGE SCALE GENOMIC DNA]</scope>
    <source>
        <strain evidence="3">KCTC 62164</strain>
    </source>
</reference>
<keyword evidence="3" id="KW-1185">Reference proteome</keyword>
<evidence type="ECO:0000256" key="1">
    <source>
        <dbReference type="SAM" id="Phobius"/>
    </source>
</evidence>
<proteinExistence type="predicted"/>
<dbReference type="Proteomes" id="UP001595444">
    <property type="component" value="Unassembled WGS sequence"/>
</dbReference>
<evidence type="ECO:0000313" key="3">
    <source>
        <dbReference type="Proteomes" id="UP001595444"/>
    </source>
</evidence>
<feature type="transmembrane region" description="Helical" evidence="1">
    <location>
        <begin position="54"/>
        <end position="73"/>
    </location>
</feature>
<name>A0ABV7D195_9PROT</name>
<organism evidence="2 3">
    <name type="scientific">Kordiimonas pumila</name>
    <dbReference type="NCBI Taxonomy" id="2161677"/>
    <lineage>
        <taxon>Bacteria</taxon>
        <taxon>Pseudomonadati</taxon>
        <taxon>Pseudomonadota</taxon>
        <taxon>Alphaproteobacteria</taxon>
        <taxon>Kordiimonadales</taxon>
        <taxon>Kordiimonadaceae</taxon>
        <taxon>Kordiimonas</taxon>
    </lineage>
</organism>
<evidence type="ECO:0000313" key="2">
    <source>
        <dbReference type="EMBL" id="MFC3050606.1"/>
    </source>
</evidence>
<keyword evidence="1" id="KW-0812">Transmembrane</keyword>
<sequence>MWHTAARCGTNLAQNAGTAPTGWTWRIASFMKEESYSPSCGDNRDLGMSKLTKIITIAVLVGLVSGAVFLMTWDIPAPSENVSKTLNNDRFPS</sequence>